<dbReference type="Proteomes" id="UP001299970">
    <property type="component" value="Unassembled WGS sequence"/>
</dbReference>
<comment type="caution">
    <text evidence="3">The sequence shown here is derived from an EMBL/GenBank/DDBJ whole genome shotgun (WGS) entry which is preliminary data.</text>
</comment>
<evidence type="ECO:0000256" key="2">
    <source>
        <dbReference type="ARBA" id="ARBA00022801"/>
    </source>
</evidence>
<dbReference type="InterPro" id="IPR006439">
    <property type="entry name" value="HAD-SF_hydro_IA"/>
</dbReference>
<dbReference type="CDD" id="cd02588">
    <property type="entry name" value="HAD_L2-DEX"/>
    <property type="match status" value="1"/>
</dbReference>
<dbReference type="RefSeq" id="WP_241042909.1">
    <property type="nucleotide sequence ID" value="NZ_BAAAJF010000028.1"/>
</dbReference>
<organism evidence="3 4">
    <name type="scientific">Pseudonocardia alaniniphila</name>
    <dbReference type="NCBI Taxonomy" id="75291"/>
    <lineage>
        <taxon>Bacteria</taxon>
        <taxon>Bacillati</taxon>
        <taxon>Actinomycetota</taxon>
        <taxon>Actinomycetes</taxon>
        <taxon>Pseudonocardiales</taxon>
        <taxon>Pseudonocardiaceae</taxon>
        <taxon>Pseudonocardia</taxon>
    </lineage>
</organism>
<keyword evidence="4" id="KW-1185">Reference proteome</keyword>
<evidence type="ECO:0000256" key="1">
    <source>
        <dbReference type="ARBA" id="ARBA00008106"/>
    </source>
</evidence>
<dbReference type="PANTHER" id="PTHR43316:SF3">
    <property type="entry name" value="HALOACID DEHALOGENASE, TYPE II (AFU_ORTHOLOGUE AFUA_2G07750)-RELATED"/>
    <property type="match status" value="1"/>
</dbReference>
<evidence type="ECO:0000313" key="4">
    <source>
        <dbReference type="Proteomes" id="UP001299970"/>
    </source>
</evidence>
<dbReference type="PRINTS" id="PR00413">
    <property type="entry name" value="HADHALOGNASE"/>
</dbReference>
<dbReference type="InterPro" id="IPR023214">
    <property type="entry name" value="HAD_sf"/>
</dbReference>
<dbReference type="Pfam" id="PF00702">
    <property type="entry name" value="Hydrolase"/>
    <property type="match status" value="1"/>
</dbReference>
<protein>
    <submittedName>
        <fullName evidence="3">Haloacid dehalogenase type II</fullName>
    </submittedName>
</protein>
<dbReference type="SFLD" id="SFLDG01129">
    <property type="entry name" value="C1.5:_HAD__Beta-PGM__Phosphata"/>
    <property type="match status" value="1"/>
</dbReference>
<dbReference type="InterPro" id="IPR036412">
    <property type="entry name" value="HAD-like_sf"/>
</dbReference>
<dbReference type="NCBIfam" id="TIGR01428">
    <property type="entry name" value="HAD_type_II"/>
    <property type="match status" value="1"/>
</dbReference>
<dbReference type="EMBL" id="JAKXMK010000056">
    <property type="protein sequence ID" value="MCH6172102.1"/>
    <property type="molecule type" value="Genomic_DNA"/>
</dbReference>
<dbReference type="SFLD" id="SFLDS00003">
    <property type="entry name" value="Haloacid_Dehalogenase"/>
    <property type="match status" value="1"/>
</dbReference>
<proteinExistence type="inferred from homology"/>
<evidence type="ECO:0000313" key="3">
    <source>
        <dbReference type="EMBL" id="MCH6172102.1"/>
    </source>
</evidence>
<dbReference type="InterPro" id="IPR023198">
    <property type="entry name" value="PGP-like_dom2"/>
</dbReference>
<dbReference type="Gene3D" id="1.10.150.240">
    <property type="entry name" value="Putative phosphatase, domain 2"/>
    <property type="match status" value="1"/>
</dbReference>
<dbReference type="NCBIfam" id="TIGR01493">
    <property type="entry name" value="HAD-SF-IA-v2"/>
    <property type="match status" value="1"/>
</dbReference>
<dbReference type="InterPro" id="IPR006328">
    <property type="entry name" value="2-HAD"/>
</dbReference>
<name>A0ABS9TUC6_9PSEU</name>
<keyword evidence="2" id="KW-0378">Hydrolase</keyword>
<dbReference type="Gene3D" id="3.40.50.1000">
    <property type="entry name" value="HAD superfamily/HAD-like"/>
    <property type="match status" value="1"/>
</dbReference>
<reference evidence="3 4" key="1">
    <citation type="submission" date="2022-03" db="EMBL/GenBank/DDBJ databases">
        <title>Pseudonocardia alaer sp. nov., a novel actinomycete isolated from reed forest soil.</title>
        <authorList>
            <person name="Wang L."/>
        </authorList>
    </citation>
    <scope>NUCLEOTIDE SEQUENCE [LARGE SCALE GENOMIC DNA]</scope>
    <source>
        <strain evidence="3 4">Y-16303</strain>
    </source>
</reference>
<comment type="similarity">
    <text evidence="1">Belongs to the HAD-like hydrolase superfamily. S-2-haloalkanoic acid dehalogenase family.</text>
</comment>
<dbReference type="PANTHER" id="PTHR43316">
    <property type="entry name" value="HYDROLASE, HALOACID DELAHOGENASE-RELATED"/>
    <property type="match status" value="1"/>
</dbReference>
<dbReference type="SUPFAM" id="SSF56784">
    <property type="entry name" value="HAD-like"/>
    <property type="match status" value="1"/>
</dbReference>
<gene>
    <name evidence="3" type="ORF">MMF94_41020</name>
</gene>
<dbReference type="InterPro" id="IPR051540">
    <property type="entry name" value="S-2-haloacid_dehalogenase"/>
</dbReference>
<sequence>MTRVPIIMPAAERPTGHRSVPLLVEPSLGHYPEFRSFLTTAFDLGAPGPGEPGLLNVDGRIYELVFVARSGQRFPAGVEINALVVGLTPLDESAADADLWTILQWLVEGAGGEWSADALVTTGEIYRIPAARSRQPGPPAGKARRETLVFDLYGTLVDPLSVSDELARTLPRGDAQRVAVEWRRKQIEYSFRLTVMGRYEDFAWITERALEFALAECSCTLPPGARSAVMAHYSALQPFADVVPGLEMLSEAGYPTVLLSNGDPAMLRECLENSGLQQYFSSVISVDAVRAFKPHPAVYRCAADTIDRPIDETRIVSCNSFDVVGAATAGMRTAWINRGGGPFDTIGDPPGVTAGSLTELASALSMIEM</sequence>
<accession>A0ABS9TUC6</accession>